<gene>
    <name evidence="1" type="ORF">SAMN02910291_00682</name>
</gene>
<organism evidence="1 2">
    <name type="scientific">Desulfovibrio desulfuricans</name>
    <dbReference type="NCBI Taxonomy" id="876"/>
    <lineage>
        <taxon>Bacteria</taxon>
        <taxon>Pseudomonadati</taxon>
        <taxon>Thermodesulfobacteriota</taxon>
        <taxon>Desulfovibrionia</taxon>
        <taxon>Desulfovibrionales</taxon>
        <taxon>Desulfovibrionaceae</taxon>
        <taxon>Desulfovibrio</taxon>
    </lineage>
</organism>
<dbReference type="EMBL" id="FPIW01000007">
    <property type="protein sequence ID" value="SFW28016.1"/>
    <property type="molecule type" value="Genomic_DNA"/>
</dbReference>
<evidence type="ECO:0000313" key="2">
    <source>
        <dbReference type="Proteomes" id="UP000182680"/>
    </source>
</evidence>
<protein>
    <submittedName>
        <fullName evidence="1">Uncharacterized protein</fullName>
    </submittedName>
</protein>
<dbReference type="Proteomes" id="UP000182680">
    <property type="component" value="Unassembled WGS sequence"/>
</dbReference>
<accession>A0AA94HRA1</accession>
<comment type="caution">
    <text evidence="1">The sequence shown here is derived from an EMBL/GenBank/DDBJ whole genome shotgun (WGS) entry which is preliminary data.</text>
</comment>
<evidence type="ECO:0000313" key="1">
    <source>
        <dbReference type="EMBL" id="SFW28016.1"/>
    </source>
</evidence>
<dbReference type="AlphaFoldDB" id="A0AA94HRA1"/>
<proteinExistence type="predicted"/>
<reference evidence="2" key="1">
    <citation type="submission" date="2016-11" db="EMBL/GenBank/DDBJ databases">
        <authorList>
            <person name="Jaros S."/>
            <person name="Januszkiewicz K."/>
            <person name="Wedrychowicz H."/>
        </authorList>
    </citation>
    <scope>NUCLEOTIDE SEQUENCE [LARGE SCALE GENOMIC DNA]</scope>
    <source>
        <strain evidence="2">DSM 7057</strain>
    </source>
</reference>
<sequence>MIVGHFKCEMPYRVQNSPILPRTSIRLQKNARPGEPERAFDVTPLQGATDGKYHVLVTPVTTEA</sequence>
<name>A0AA94HRA1_DESDE</name>